<proteinExistence type="predicted"/>
<gene>
    <name evidence="2" type="ORF">PCASD_03035</name>
</gene>
<dbReference type="Proteomes" id="UP000235392">
    <property type="component" value="Unassembled WGS sequence"/>
</dbReference>
<sequence>MLQRMFHSLKQECGTNIIHQSHKNNIPLTSIQMFTLMANNRDLLAIFPKKATHVIKTKVGNTYILGIKKMKMQLVAHDAKFKQNMMSLSTGNMDPEGEDEEDAHMSEI</sequence>
<reference evidence="2 3" key="1">
    <citation type="submission" date="2017-11" db="EMBL/GenBank/DDBJ databases">
        <title>De novo assembly and phasing of dikaryotic genomes from two isolates of Puccinia coronata f. sp. avenae, the causal agent of oat crown rust.</title>
        <authorList>
            <person name="Miller M.E."/>
            <person name="Zhang Y."/>
            <person name="Omidvar V."/>
            <person name="Sperschneider J."/>
            <person name="Schwessinger B."/>
            <person name="Raley C."/>
            <person name="Palmer J.M."/>
            <person name="Garnica D."/>
            <person name="Upadhyaya N."/>
            <person name="Rathjen J."/>
            <person name="Taylor J.M."/>
            <person name="Park R.F."/>
            <person name="Dodds P.N."/>
            <person name="Hirsch C.D."/>
            <person name="Kianian S.F."/>
            <person name="Figueroa M."/>
        </authorList>
    </citation>
    <scope>NUCLEOTIDE SEQUENCE [LARGE SCALE GENOMIC DNA]</scope>
    <source>
        <strain evidence="2">12SD80</strain>
    </source>
</reference>
<dbReference type="EMBL" id="PGCI01000018">
    <property type="protein sequence ID" value="PLW49188.1"/>
    <property type="molecule type" value="Genomic_DNA"/>
</dbReference>
<comment type="caution">
    <text evidence="2">The sequence shown here is derived from an EMBL/GenBank/DDBJ whole genome shotgun (WGS) entry which is preliminary data.</text>
</comment>
<accession>A0A2N5VGP7</accession>
<evidence type="ECO:0000256" key="1">
    <source>
        <dbReference type="SAM" id="MobiDB-lite"/>
    </source>
</evidence>
<feature type="region of interest" description="Disordered" evidence="1">
    <location>
        <begin position="87"/>
        <end position="108"/>
    </location>
</feature>
<evidence type="ECO:0000313" key="3">
    <source>
        <dbReference type="Proteomes" id="UP000235392"/>
    </source>
</evidence>
<protein>
    <submittedName>
        <fullName evidence="2">Uncharacterized protein</fullName>
    </submittedName>
</protein>
<organism evidence="2 3">
    <name type="scientific">Puccinia coronata f. sp. avenae</name>
    <dbReference type="NCBI Taxonomy" id="200324"/>
    <lineage>
        <taxon>Eukaryota</taxon>
        <taxon>Fungi</taxon>
        <taxon>Dikarya</taxon>
        <taxon>Basidiomycota</taxon>
        <taxon>Pucciniomycotina</taxon>
        <taxon>Pucciniomycetes</taxon>
        <taxon>Pucciniales</taxon>
        <taxon>Pucciniaceae</taxon>
        <taxon>Puccinia</taxon>
    </lineage>
</organism>
<name>A0A2N5VGP7_9BASI</name>
<dbReference type="AlphaFoldDB" id="A0A2N5VGP7"/>
<evidence type="ECO:0000313" key="2">
    <source>
        <dbReference type="EMBL" id="PLW49188.1"/>
    </source>
</evidence>